<reference evidence="1 2" key="1">
    <citation type="submission" date="2015-09" db="EMBL/GenBank/DDBJ databases">
        <authorList>
            <consortium name="Pathogen Informatics"/>
        </authorList>
    </citation>
    <scope>NUCLEOTIDE SEQUENCE [LARGE SCALE GENOMIC DNA]</scope>
    <source>
        <strain evidence="1 2">2789STDY5834948</strain>
    </source>
</reference>
<organism evidence="1 2">
    <name type="scientific">Parabacteroides distasonis</name>
    <dbReference type="NCBI Taxonomy" id="823"/>
    <lineage>
        <taxon>Bacteria</taxon>
        <taxon>Pseudomonadati</taxon>
        <taxon>Bacteroidota</taxon>
        <taxon>Bacteroidia</taxon>
        <taxon>Bacteroidales</taxon>
        <taxon>Tannerellaceae</taxon>
        <taxon>Parabacteroides</taxon>
    </lineage>
</organism>
<dbReference type="Proteomes" id="UP000095332">
    <property type="component" value="Unassembled WGS sequence"/>
</dbReference>
<dbReference type="EMBL" id="CZBM01000001">
    <property type="protein sequence ID" value="CUP49115.1"/>
    <property type="molecule type" value="Genomic_DNA"/>
</dbReference>
<accession>A0A174NSW1</accession>
<gene>
    <name evidence="1" type="ORF">ERS852560_00102</name>
</gene>
<evidence type="ECO:0000313" key="1">
    <source>
        <dbReference type="EMBL" id="CUP49115.1"/>
    </source>
</evidence>
<name>A0A174NSW1_PARDI</name>
<proteinExistence type="predicted"/>
<dbReference type="AlphaFoldDB" id="A0A174NSW1"/>
<sequence length="80" mass="9413">MKKKLKETPTEFWWFRKNCYLCSKMSCTLMQITQVCRNQNGCQPVTPFFENPHKLLIFSGLCDSSKDSIYMTTAIITFPY</sequence>
<evidence type="ECO:0000313" key="2">
    <source>
        <dbReference type="Proteomes" id="UP000095332"/>
    </source>
</evidence>
<protein>
    <submittedName>
        <fullName evidence="1">Uncharacterized protein</fullName>
    </submittedName>
</protein>